<dbReference type="CDD" id="cd14852">
    <property type="entry name" value="LD-carboxypeptidase"/>
    <property type="match status" value="1"/>
</dbReference>
<dbReference type="RefSeq" id="WP_135972975.1">
    <property type="nucleotide sequence ID" value="NZ_CP039291.1"/>
</dbReference>
<protein>
    <submittedName>
        <fullName evidence="3">D-alanyl-D-alanine carboxypeptidase family protein</fullName>
    </submittedName>
</protein>
<dbReference type="OrthoDB" id="9792074at2"/>
<evidence type="ECO:0000259" key="2">
    <source>
        <dbReference type="Pfam" id="PF02557"/>
    </source>
</evidence>
<keyword evidence="3" id="KW-0645">Protease</keyword>
<proteinExistence type="predicted"/>
<organism evidence="3 4">
    <name type="scientific">Cellulomonas shaoxiangyii</name>
    <dbReference type="NCBI Taxonomy" id="2566013"/>
    <lineage>
        <taxon>Bacteria</taxon>
        <taxon>Bacillati</taxon>
        <taxon>Actinomycetota</taxon>
        <taxon>Actinomycetes</taxon>
        <taxon>Micrococcales</taxon>
        <taxon>Cellulomonadaceae</taxon>
        <taxon>Cellulomonas</taxon>
    </lineage>
</organism>
<dbReference type="SUPFAM" id="SSF55166">
    <property type="entry name" value="Hedgehog/DD-peptidase"/>
    <property type="match status" value="1"/>
</dbReference>
<evidence type="ECO:0000313" key="3">
    <source>
        <dbReference type="EMBL" id="QCB92646.1"/>
    </source>
</evidence>
<dbReference type="Gene3D" id="3.30.1380.10">
    <property type="match status" value="1"/>
</dbReference>
<dbReference type="KEGG" id="celz:E5225_02840"/>
<keyword evidence="4" id="KW-1185">Reference proteome</keyword>
<dbReference type="EMBL" id="CP039291">
    <property type="protein sequence ID" value="QCB92646.1"/>
    <property type="molecule type" value="Genomic_DNA"/>
</dbReference>
<dbReference type="PANTHER" id="PTHR34385">
    <property type="entry name" value="D-ALANYL-D-ALANINE CARBOXYPEPTIDASE"/>
    <property type="match status" value="1"/>
</dbReference>
<evidence type="ECO:0000313" key="4">
    <source>
        <dbReference type="Proteomes" id="UP000296469"/>
    </source>
</evidence>
<sequence>MTPSRGRLTVVVLAAAAVLVVAGAVLWPRVDDALTVGTALGRTHEPKPWAAALSAPTVPTRESAGTAAPTSAPTPAFDLAQHSSSDPASPWVVVNKQHPLPADHVPPDIVEVEGVQVRGLAAADLTAMLTTARAEGVALGVRSGYRSYDVQAAARADIEARRGFAHAERYSARPGHSEHQTGLAVDVVSGSTPSCDLQTCFATTPEGTWVAARAGEFGFVVRYTEQNTDVTGYAPEGWHLRWVGRELTAWLAANGTPSLEEALGVTGGPEYVGG</sequence>
<dbReference type="InterPro" id="IPR058193">
    <property type="entry name" value="VanY/YodJ_core_dom"/>
</dbReference>
<feature type="region of interest" description="Disordered" evidence="1">
    <location>
        <begin position="56"/>
        <end position="90"/>
    </location>
</feature>
<evidence type="ECO:0000256" key="1">
    <source>
        <dbReference type="SAM" id="MobiDB-lite"/>
    </source>
</evidence>
<dbReference type="AlphaFoldDB" id="A0A4P7SHP7"/>
<feature type="compositionally biased region" description="Low complexity" evidence="1">
    <location>
        <begin position="63"/>
        <end position="76"/>
    </location>
</feature>
<dbReference type="InterPro" id="IPR009045">
    <property type="entry name" value="Zn_M74/Hedgehog-like"/>
</dbReference>
<dbReference type="InterPro" id="IPR052179">
    <property type="entry name" value="DD-CPase-like"/>
</dbReference>
<dbReference type="PANTHER" id="PTHR34385:SF1">
    <property type="entry name" value="PEPTIDOGLYCAN L-ALANYL-D-GLUTAMATE ENDOPEPTIDASE CWLK"/>
    <property type="match status" value="1"/>
</dbReference>
<feature type="domain" description="D-alanyl-D-alanine carboxypeptidase-like core" evidence="2">
    <location>
        <begin position="117"/>
        <end position="244"/>
    </location>
</feature>
<dbReference type="GO" id="GO:0006508">
    <property type="term" value="P:proteolysis"/>
    <property type="evidence" value="ECO:0007669"/>
    <property type="project" value="InterPro"/>
</dbReference>
<dbReference type="InterPro" id="IPR003709">
    <property type="entry name" value="VanY-like_core_dom"/>
</dbReference>
<dbReference type="Pfam" id="PF02557">
    <property type="entry name" value="VanY"/>
    <property type="match status" value="1"/>
</dbReference>
<gene>
    <name evidence="3" type="ORF">E5225_02840</name>
</gene>
<keyword evidence="3" id="KW-0121">Carboxypeptidase</keyword>
<dbReference type="Proteomes" id="UP000296469">
    <property type="component" value="Chromosome"/>
</dbReference>
<keyword evidence="3" id="KW-0378">Hydrolase</keyword>
<reference evidence="3 4" key="1">
    <citation type="submission" date="2019-04" db="EMBL/GenBank/DDBJ databases">
        <title>Isolation and identification of Cellulomonas shaoxiangyii sp. Nov. isolated from feces of the Tibetan antelopes (Pantholops hodgsonii) in the Qinghai-Tibet plateau of China.</title>
        <authorList>
            <person name="Tian Z."/>
        </authorList>
    </citation>
    <scope>NUCLEOTIDE SEQUENCE [LARGE SCALE GENOMIC DNA]</scope>
    <source>
        <strain evidence="3 4">Z28</strain>
    </source>
</reference>
<dbReference type="GO" id="GO:0004180">
    <property type="term" value="F:carboxypeptidase activity"/>
    <property type="evidence" value="ECO:0007669"/>
    <property type="project" value="UniProtKB-KW"/>
</dbReference>
<name>A0A4P7SHP7_9CELL</name>
<accession>A0A4P7SHP7</accession>